<protein>
    <submittedName>
        <fullName evidence="2">DUF3810 domain-containing protein</fullName>
    </submittedName>
</protein>
<keyword evidence="1" id="KW-0812">Transmembrane</keyword>
<accession>A0A4U1CKX8</accession>
<feature type="transmembrane region" description="Helical" evidence="1">
    <location>
        <begin position="49"/>
        <end position="73"/>
    </location>
</feature>
<dbReference type="Pfam" id="PF12725">
    <property type="entry name" value="DUF3810"/>
    <property type="match status" value="1"/>
</dbReference>
<dbReference type="EMBL" id="SWBR01000003">
    <property type="protein sequence ID" value="TKC08310.1"/>
    <property type="molecule type" value="Genomic_DNA"/>
</dbReference>
<dbReference type="OrthoDB" id="1048788at2"/>
<dbReference type="InterPro" id="IPR024294">
    <property type="entry name" value="DUF3810"/>
</dbReference>
<dbReference type="Proteomes" id="UP000309488">
    <property type="component" value="Unassembled WGS sequence"/>
</dbReference>
<evidence type="ECO:0000313" key="3">
    <source>
        <dbReference type="Proteomes" id="UP000309488"/>
    </source>
</evidence>
<organism evidence="2 3">
    <name type="scientific">Pedobacter polaris</name>
    <dbReference type="NCBI Taxonomy" id="2571273"/>
    <lineage>
        <taxon>Bacteria</taxon>
        <taxon>Pseudomonadati</taxon>
        <taxon>Bacteroidota</taxon>
        <taxon>Sphingobacteriia</taxon>
        <taxon>Sphingobacteriales</taxon>
        <taxon>Sphingobacteriaceae</taxon>
        <taxon>Pedobacter</taxon>
    </lineage>
</organism>
<keyword evidence="1" id="KW-1133">Transmembrane helix</keyword>
<keyword evidence="1" id="KW-0472">Membrane</keyword>
<dbReference type="AlphaFoldDB" id="A0A4U1CKX8"/>
<comment type="caution">
    <text evidence="2">The sequence shown here is derived from an EMBL/GenBank/DDBJ whole genome shotgun (WGS) entry which is preliminary data.</text>
</comment>
<evidence type="ECO:0000256" key="1">
    <source>
        <dbReference type="SAM" id="Phobius"/>
    </source>
</evidence>
<sequence length="362" mass="41752">MQTTTPKKLFIKSAIIIGIALAIFLFGLFPEIVLSFYSKGLFPIISAVLRWISSLFPYALGDILYVALIIYILRLIFQFFWRIKKNGWQKSDKLAIPLSIINTFLIFYISFKLLWGLNYSRPSITQQLNISDEKYSVTELVILGDYFIEKLNKLQPKISPNLSYDIKQLRIKAVSDYQSLAQKNPFFNYQVPSVKPVINGWAISKIGIEGYYNPLSGEANVNMKLPAWVLPFVTLHEISHQIGVAREDEANLTAYLVGSNSKDVNFQYSVNYNMLRYILLEIRFKSPEDYLALRDKIDPGVLANFKAENEFWAKYNGQMSTYMGVAFDKFLKLNNQKRGIKSYQNIVVWLWNIHRSQLAVAN</sequence>
<reference evidence="2 3" key="1">
    <citation type="submission" date="2019-04" db="EMBL/GenBank/DDBJ databases">
        <title>Pedobacter sp. RP-3-22 sp. nov., isolated from Arctic soil.</title>
        <authorList>
            <person name="Dahal R.H."/>
            <person name="Kim D.-U."/>
        </authorList>
    </citation>
    <scope>NUCLEOTIDE SEQUENCE [LARGE SCALE GENOMIC DNA]</scope>
    <source>
        <strain evidence="2 3">RP-3-22</strain>
    </source>
</reference>
<evidence type="ECO:0000313" key="2">
    <source>
        <dbReference type="EMBL" id="TKC08310.1"/>
    </source>
</evidence>
<feature type="transmembrane region" description="Helical" evidence="1">
    <location>
        <begin position="94"/>
        <end position="115"/>
    </location>
</feature>
<feature type="transmembrane region" description="Helical" evidence="1">
    <location>
        <begin position="9"/>
        <end position="29"/>
    </location>
</feature>
<proteinExistence type="predicted"/>
<dbReference type="RefSeq" id="WP_136842234.1">
    <property type="nucleotide sequence ID" value="NZ_SWBR01000003.1"/>
</dbReference>
<keyword evidence="3" id="KW-1185">Reference proteome</keyword>
<name>A0A4U1CKX8_9SPHI</name>
<gene>
    <name evidence="2" type="ORF">FA048_14230</name>
</gene>